<organism evidence="1 2">
    <name type="scientific">Acacia crassicarpa</name>
    <name type="common">northern wattle</name>
    <dbReference type="NCBI Taxonomy" id="499986"/>
    <lineage>
        <taxon>Eukaryota</taxon>
        <taxon>Viridiplantae</taxon>
        <taxon>Streptophyta</taxon>
        <taxon>Embryophyta</taxon>
        <taxon>Tracheophyta</taxon>
        <taxon>Spermatophyta</taxon>
        <taxon>Magnoliopsida</taxon>
        <taxon>eudicotyledons</taxon>
        <taxon>Gunneridae</taxon>
        <taxon>Pentapetalae</taxon>
        <taxon>rosids</taxon>
        <taxon>fabids</taxon>
        <taxon>Fabales</taxon>
        <taxon>Fabaceae</taxon>
        <taxon>Caesalpinioideae</taxon>
        <taxon>mimosoid clade</taxon>
        <taxon>Acacieae</taxon>
        <taxon>Acacia</taxon>
    </lineage>
</organism>
<dbReference type="EMBL" id="JAWXYG010000006">
    <property type="protein sequence ID" value="KAK4270105.1"/>
    <property type="molecule type" value="Genomic_DNA"/>
</dbReference>
<protein>
    <submittedName>
        <fullName evidence="1">Uncharacterized protein</fullName>
    </submittedName>
</protein>
<gene>
    <name evidence="1" type="ORF">QN277_023185</name>
</gene>
<keyword evidence="2" id="KW-1185">Reference proteome</keyword>
<dbReference type="Proteomes" id="UP001293593">
    <property type="component" value="Unassembled WGS sequence"/>
</dbReference>
<evidence type="ECO:0000313" key="1">
    <source>
        <dbReference type="EMBL" id="KAK4270105.1"/>
    </source>
</evidence>
<comment type="caution">
    <text evidence="1">The sequence shown here is derived from an EMBL/GenBank/DDBJ whole genome shotgun (WGS) entry which is preliminary data.</text>
</comment>
<sequence>MSCVCRHTHWEYIR</sequence>
<name>A0AAE1JGS0_9FABA</name>
<reference evidence="1" key="1">
    <citation type="submission" date="2023-10" db="EMBL/GenBank/DDBJ databases">
        <title>Chromosome-level genome of the transformable northern wattle, Acacia crassicarpa.</title>
        <authorList>
            <person name="Massaro I."/>
            <person name="Sinha N.R."/>
            <person name="Poethig S."/>
            <person name="Leichty A.R."/>
        </authorList>
    </citation>
    <scope>NUCLEOTIDE SEQUENCE</scope>
    <source>
        <strain evidence="1">Acra3RX</strain>
        <tissue evidence="1">Leaf</tissue>
    </source>
</reference>
<evidence type="ECO:0000313" key="2">
    <source>
        <dbReference type="Proteomes" id="UP001293593"/>
    </source>
</evidence>
<accession>A0AAE1JGS0</accession>
<proteinExistence type="predicted"/>